<reference evidence="5" key="2">
    <citation type="submission" date="2021-04" db="EMBL/GenBank/DDBJ databases">
        <authorList>
            <person name="Gilroy R."/>
        </authorList>
    </citation>
    <scope>NUCLEOTIDE SEQUENCE</scope>
    <source>
        <strain evidence="5">CHK192-9172</strain>
    </source>
</reference>
<comment type="caution">
    <text evidence="5">The sequence shown here is derived from an EMBL/GenBank/DDBJ whole genome shotgun (WGS) entry which is preliminary data.</text>
</comment>
<evidence type="ECO:0000256" key="1">
    <source>
        <dbReference type="ARBA" id="ARBA00023015"/>
    </source>
</evidence>
<dbReference type="AlphaFoldDB" id="A0A9D2D4L0"/>
<dbReference type="GO" id="GO:0005829">
    <property type="term" value="C:cytosol"/>
    <property type="evidence" value="ECO:0007669"/>
    <property type="project" value="TreeGrafter"/>
</dbReference>
<accession>A0A9D2D4L0</accession>
<evidence type="ECO:0000313" key="6">
    <source>
        <dbReference type="Proteomes" id="UP000824024"/>
    </source>
</evidence>
<dbReference type="InterPro" id="IPR001387">
    <property type="entry name" value="Cro/C1-type_HTH"/>
</dbReference>
<protein>
    <submittedName>
        <fullName evidence="5">Helix-turn-helix transcriptional regulator</fullName>
    </submittedName>
</protein>
<dbReference type="PANTHER" id="PTHR46797">
    <property type="entry name" value="HTH-TYPE TRANSCRIPTIONAL REGULATOR"/>
    <property type="match status" value="1"/>
</dbReference>
<dbReference type="PROSITE" id="PS50943">
    <property type="entry name" value="HTH_CROC1"/>
    <property type="match status" value="1"/>
</dbReference>
<dbReference type="Gene3D" id="1.10.260.40">
    <property type="entry name" value="lambda repressor-like DNA-binding domains"/>
    <property type="match status" value="1"/>
</dbReference>
<keyword evidence="2" id="KW-0238">DNA-binding</keyword>
<feature type="domain" description="HTH cro/C1-type" evidence="4">
    <location>
        <begin position="8"/>
        <end position="62"/>
    </location>
</feature>
<name>A0A9D2D4L0_9FIRM</name>
<evidence type="ECO:0000256" key="2">
    <source>
        <dbReference type="ARBA" id="ARBA00023125"/>
    </source>
</evidence>
<evidence type="ECO:0000259" key="4">
    <source>
        <dbReference type="PROSITE" id="PS50943"/>
    </source>
</evidence>
<organism evidence="5 6">
    <name type="scientific">Candidatus Eubacterium avistercoris</name>
    <dbReference type="NCBI Taxonomy" id="2838567"/>
    <lineage>
        <taxon>Bacteria</taxon>
        <taxon>Bacillati</taxon>
        <taxon>Bacillota</taxon>
        <taxon>Clostridia</taxon>
        <taxon>Eubacteriales</taxon>
        <taxon>Eubacteriaceae</taxon>
        <taxon>Eubacterium</taxon>
    </lineage>
</organism>
<dbReference type="SMART" id="SM00530">
    <property type="entry name" value="HTH_XRE"/>
    <property type="match status" value="1"/>
</dbReference>
<keyword evidence="1" id="KW-0805">Transcription regulation</keyword>
<dbReference type="GO" id="GO:0003700">
    <property type="term" value="F:DNA-binding transcription factor activity"/>
    <property type="evidence" value="ECO:0007669"/>
    <property type="project" value="TreeGrafter"/>
</dbReference>
<keyword evidence="3" id="KW-0804">Transcription</keyword>
<dbReference type="SUPFAM" id="SSF47413">
    <property type="entry name" value="lambda repressor-like DNA-binding domains"/>
    <property type="match status" value="1"/>
</dbReference>
<dbReference type="PANTHER" id="PTHR46797:SF23">
    <property type="entry name" value="HTH-TYPE TRANSCRIPTIONAL REGULATOR SUTR"/>
    <property type="match status" value="1"/>
</dbReference>
<dbReference type="EMBL" id="DXCH01000289">
    <property type="protein sequence ID" value="HIZ08418.1"/>
    <property type="molecule type" value="Genomic_DNA"/>
</dbReference>
<evidence type="ECO:0000256" key="3">
    <source>
        <dbReference type="ARBA" id="ARBA00023163"/>
    </source>
</evidence>
<dbReference type="GO" id="GO:0003677">
    <property type="term" value="F:DNA binding"/>
    <property type="evidence" value="ECO:0007669"/>
    <property type="project" value="UniProtKB-KW"/>
</dbReference>
<dbReference type="Proteomes" id="UP000824024">
    <property type="component" value="Unassembled WGS sequence"/>
</dbReference>
<sequence length="111" mass="12480">MTAISKTLKAMREKSGLRQGQVAEFLGVTQTYISKVENGERNLTADQLEDLANLYGYSLAAFQSNPDNLHPIRFAFRAQDMFSEDLKMIAEISKIAINSRFMTQILEGTDD</sequence>
<dbReference type="InterPro" id="IPR050807">
    <property type="entry name" value="TransReg_Diox_bact_type"/>
</dbReference>
<dbReference type="Pfam" id="PF01381">
    <property type="entry name" value="HTH_3"/>
    <property type="match status" value="1"/>
</dbReference>
<dbReference type="CDD" id="cd00093">
    <property type="entry name" value="HTH_XRE"/>
    <property type="match status" value="1"/>
</dbReference>
<proteinExistence type="predicted"/>
<dbReference type="InterPro" id="IPR010982">
    <property type="entry name" value="Lambda_DNA-bd_dom_sf"/>
</dbReference>
<reference evidence="5" key="1">
    <citation type="journal article" date="2021" name="PeerJ">
        <title>Extensive microbial diversity within the chicken gut microbiome revealed by metagenomics and culture.</title>
        <authorList>
            <person name="Gilroy R."/>
            <person name="Ravi A."/>
            <person name="Getino M."/>
            <person name="Pursley I."/>
            <person name="Horton D.L."/>
            <person name="Alikhan N.F."/>
            <person name="Baker D."/>
            <person name="Gharbi K."/>
            <person name="Hall N."/>
            <person name="Watson M."/>
            <person name="Adriaenssens E.M."/>
            <person name="Foster-Nyarko E."/>
            <person name="Jarju S."/>
            <person name="Secka A."/>
            <person name="Antonio M."/>
            <person name="Oren A."/>
            <person name="Chaudhuri R.R."/>
            <person name="La Ragione R."/>
            <person name="Hildebrand F."/>
            <person name="Pallen M.J."/>
        </authorList>
    </citation>
    <scope>NUCLEOTIDE SEQUENCE</scope>
    <source>
        <strain evidence="5">CHK192-9172</strain>
    </source>
</reference>
<evidence type="ECO:0000313" key="5">
    <source>
        <dbReference type="EMBL" id="HIZ08418.1"/>
    </source>
</evidence>
<gene>
    <name evidence="5" type="ORF">IAA08_10865</name>
</gene>